<proteinExistence type="predicted"/>
<feature type="non-terminal residue" evidence="1">
    <location>
        <position position="1"/>
    </location>
</feature>
<dbReference type="Proteomes" id="UP000789702">
    <property type="component" value="Unassembled WGS sequence"/>
</dbReference>
<keyword evidence="2" id="KW-1185">Reference proteome</keyword>
<dbReference type="EMBL" id="CAJVPU010014298">
    <property type="protein sequence ID" value="CAG8638964.1"/>
    <property type="molecule type" value="Genomic_DNA"/>
</dbReference>
<evidence type="ECO:0000313" key="1">
    <source>
        <dbReference type="EMBL" id="CAG8638964.1"/>
    </source>
</evidence>
<sequence length="145" mass="17227">RNKVDRDNFVIRMSQYTPSQLVFSDKSAYDRRTLSRRYGWSFSGLRAQKYTFFVRGKRFTIEGALCINGLLAYSIQEGSMNTKDYNDFIEHVLIEQTFFYIKNYLRQNKIWAESMPNPLEVLDLTCMMINKKLAYACYQYSGYIH</sequence>
<name>A0ACA9NAA7_9GLOM</name>
<organism evidence="1 2">
    <name type="scientific">Dentiscutata heterogama</name>
    <dbReference type="NCBI Taxonomy" id="1316150"/>
    <lineage>
        <taxon>Eukaryota</taxon>
        <taxon>Fungi</taxon>
        <taxon>Fungi incertae sedis</taxon>
        <taxon>Mucoromycota</taxon>
        <taxon>Glomeromycotina</taxon>
        <taxon>Glomeromycetes</taxon>
        <taxon>Diversisporales</taxon>
        <taxon>Gigasporaceae</taxon>
        <taxon>Dentiscutata</taxon>
    </lineage>
</organism>
<gene>
    <name evidence="1" type="ORF">DHETER_LOCUS8751</name>
</gene>
<evidence type="ECO:0000313" key="2">
    <source>
        <dbReference type="Proteomes" id="UP000789702"/>
    </source>
</evidence>
<accession>A0ACA9NAA7</accession>
<protein>
    <submittedName>
        <fullName evidence="1">13436_t:CDS:1</fullName>
    </submittedName>
</protein>
<reference evidence="1" key="1">
    <citation type="submission" date="2021-06" db="EMBL/GenBank/DDBJ databases">
        <authorList>
            <person name="Kallberg Y."/>
            <person name="Tangrot J."/>
            <person name="Rosling A."/>
        </authorList>
    </citation>
    <scope>NUCLEOTIDE SEQUENCE</scope>
    <source>
        <strain evidence="1">IL203A</strain>
    </source>
</reference>
<comment type="caution">
    <text evidence="1">The sequence shown here is derived from an EMBL/GenBank/DDBJ whole genome shotgun (WGS) entry which is preliminary data.</text>
</comment>